<proteinExistence type="predicted"/>
<protein>
    <recommendedName>
        <fullName evidence="4">Membrane protein 6-pyruvoyl-tetrahydropterin synthase-related domain-containing protein</fullName>
    </recommendedName>
</protein>
<feature type="transmembrane region" description="Helical" evidence="1">
    <location>
        <begin position="12"/>
        <end position="32"/>
    </location>
</feature>
<evidence type="ECO:0000313" key="2">
    <source>
        <dbReference type="EMBL" id="KKR10651.1"/>
    </source>
</evidence>
<feature type="transmembrane region" description="Helical" evidence="1">
    <location>
        <begin position="123"/>
        <end position="140"/>
    </location>
</feature>
<accession>A0A0G0NCZ2</accession>
<dbReference type="AlphaFoldDB" id="A0A0G0NCZ2"/>
<sequence>MHKLLNKAFFRKLIISPILPLVISLVISIPWYRSGLLIGGAEESLSFAFPQRTMEFYRYAWNDAAFGAPQTVAHSRYPFFYLSSLLVKLGLEPGQVQAGAFILLYALGGFGVYLFLSELFGKAEAAFGSVFYLINTYTYANIWHRFISPIFFFYPLFPLSLYYFYLLLKKRKLKFLFLFILVNSIFSYAYSSPALIITQWVPLGILAVSEYLTTKSKKFSEKFLPIAFLLLAILLWALTNWWWIRYVLYNSVSYYGGIFSPEFNLSVLKSLSSQQPFSIFGLLRYPNVIPNIFNYLNLIIPILALSGFVLIKDKFQKLAIILIVAITFFMLNGTNFPTGFIMEFIFQKLSFMQLFRNPYEKFGIVLILIYAMLIGKALSYLYRKKIYLFLIIVIVAGFAHVFLWRISVFGGKEYNAYIKVPESYTDLKNYLSTDKSVYRLLTIPMIRSDGVKFNWETPFSGIQPYMYIFQQSSLDKVLGSKDFNQYWKALRQSYYEGRLDELAGYGNIKYLVVEKDLDGGQSNLDTTEKETSYLQNGILPDIQNKTVICKNYVAGSPCDVSSIDFRNIIFITIKFASGFSGNIRLDLQDNNNEHLDFSGDVDGFYRIYPLADSFTFDLRNPTERYAHLNISKLKYLTITVPEGELRVNEISVNKGRGNKTNYYDEVISTKNVDLLKLKGEYFVPRIYSPSYILKTTDWNSLLNLGKLPAAFIFENDVISESEIDFSTDVDTPPKITFRAETPAKYVINANEITSPFWLVFSEAYDPRWKLVDLSGGYYLPFKINGMSNGYFISRQGNDSFVLEFKL</sequence>
<feature type="transmembrane region" description="Helical" evidence="1">
    <location>
        <begin position="292"/>
        <end position="311"/>
    </location>
</feature>
<feature type="transmembrane region" description="Helical" evidence="1">
    <location>
        <begin position="146"/>
        <end position="166"/>
    </location>
</feature>
<evidence type="ECO:0000256" key="1">
    <source>
        <dbReference type="SAM" id="Phobius"/>
    </source>
</evidence>
<dbReference type="Proteomes" id="UP000034246">
    <property type="component" value="Unassembled WGS sequence"/>
</dbReference>
<evidence type="ECO:0000313" key="3">
    <source>
        <dbReference type="Proteomes" id="UP000034246"/>
    </source>
</evidence>
<organism evidence="2 3">
    <name type="scientific">Candidatus Woesebacteria bacterium GW2011_GWA1_39_21</name>
    <dbReference type="NCBI Taxonomy" id="1618550"/>
    <lineage>
        <taxon>Bacteria</taxon>
        <taxon>Candidatus Woeseibacteriota</taxon>
    </lineage>
</organism>
<dbReference type="STRING" id="1618550.UT39_C0017G0015"/>
<keyword evidence="1" id="KW-0472">Membrane</keyword>
<feature type="transmembrane region" description="Helical" evidence="1">
    <location>
        <begin position="362"/>
        <end position="379"/>
    </location>
</feature>
<name>A0A0G0NCZ2_9BACT</name>
<reference evidence="2 3" key="1">
    <citation type="journal article" date="2015" name="Nature">
        <title>rRNA introns, odd ribosomes, and small enigmatic genomes across a large radiation of phyla.</title>
        <authorList>
            <person name="Brown C.T."/>
            <person name="Hug L.A."/>
            <person name="Thomas B.C."/>
            <person name="Sharon I."/>
            <person name="Castelle C.J."/>
            <person name="Singh A."/>
            <person name="Wilkins M.J."/>
            <person name="Williams K.H."/>
            <person name="Banfield J.F."/>
        </authorList>
    </citation>
    <scope>NUCLEOTIDE SEQUENCE [LARGE SCALE GENOMIC DNA]</scope>
</reference>
<evidence type="ECO:0008006" key="4">
    <source>
        <dbReference type="Google" id="ProtNLM"/>
    </source>
</evidence>
<dbReference type="EMBL" id="LBWP01000017">
    <property type="protein sequence ID" value="KKR10651.1"/>
    <property type="molecule type" value="Genomic_DNA"/>
</dbReference>
<feature type="transmembrane region" description="Helical" evidence="1">
    <location>
        <begin position="318"/>
        <end position="342"/>
    </location>
</feature>
<comment type="caution">
    <text evidence="2">The sequence shown here is derived from an EMBL/GenBank/DDBJ whole genome shotgun (WGS) entry which is preliminary data.</text>
</comment>
<gene>
    <name evidence="2" type="ORF">UT39_C0017G0015</name>
</gene>
<keyword evidence="1" id="KW-1133">Transmembrane helix</keyword>
<feature type="transmembrane region" description="Helical" evidence="1">
    <location>
        <begin position="386"/>
        <end position="406"/>
    </location>
</feature>
<keyword evidence="1" id="KW-0812">Transmembrane</keyword>
<feature type="transmembrane region" description="Helical" evidence="1">
    <location>
        <begin position="96"/>
        <end position="116"/>
    </location>
</feature>
<feature type="transmembrane region" description="Helical" evidence="1">
    <location>
        <begin position="224"/>
        <end position="244"/>
    </location>
</feature>
<feature type="transmembrane region" description="Helical" evidence="1">
    <location>
        <begin position="173"/>
        <end position="190"/>
    </location>
</feature>